<dbReference type="OrthoDB" id="1577640at2759"/>
<evidence type="ECO:0000313" key="2">
    <source>
        <dbReference type="Proteomes" id="UP000809789"/>
    </source>
</evidence>
<dbReference type="AlphaFoldDB" id="A0A8K0L7Q6"/>
<proteinExistence type="predicted"/>
<protein>
    <submittedName>
        <fullName evidence="1">Uncharacterized protein</fullName>
    </submittedName>
</protein>
<accession>A0A8K0L7Q6</accession>
<organism evidence="1 2">
    <name type="scientific">Elsinoe batatas</name>
    <dbReference type="NCBI Taxonomy" id="2601811"/>
    <lineage>
        <taxon>Eukaryota</taxon>
        <taxon>Fungi</taxon>
        <taxon>Dikarya</taxon>
        <taxon>Ascomycota</taxon>
        <taxon>Pezizomycotina</taxon>
        <taxon>Dothideomycetes</taxon>
        <taxon>Dothideomycetidae</taxon>
        <taxon>Myriangiales</taxon>
        <taxon>Elsinoaceae</taxon>
        <taxon>Elsinoe</taxon>
    </lineage>
</organism>
<dbReference type="EMBL" id="JAESVG020000002">
    <property type="protein sequence ID" value="KAG8630024.1"/>
    <property type="molecule type" value="Genomic_DNA"/>
</dbReference>
<reference evidence="1" key="1">
    <citation type="submission" date="2021-07" db="EMBL/GenBank/DDBJ databases">
        <title>Elsinoe batatas strain:CRI-CJ2 Genome sequencing and assembly.</title>
        <authorList>
            <person name="Huang L."/>
        </authorList>
    </citation>
    <scope>NUCLEOTIDE SEQUENCE</scope>
    <source>
        <strain evidence="1">CRI-CJ2</strain>
    </source>
</reference>
<keyword evidence="2" id="KW-1185">Reference proteome</keyword>
<dbReference type="Proteomes" id="UP000809789">
    <property type="component" value="Unassembled WGS sequence"/>
</dbReference>
<name>A0A8K0L7Q6_9PEZI</name>
<sequence length="374" mass="41618">MISPIAAFDRIQQRTTIRSTKAFGRLMARVQTARDCVIFGHPTIAQIVRFNIAGNPPTVRTEPETGTAGLTVDYTFEWNPQTFVKEQQYTNPGEEAILNAITLTGTWNRALATTPADYLTKFWPVTSERTMMVLRGLVREGKGTDHNQDSIHVTYIKAKLDGPRTKLELHGDVVFITEIAAQFCWLACSLRSATADEMATSTLQISFVENKLHPSFLCKSKLQMKPSNLPDQGTCWQAFFRNAVIVKGSPIPRLANEDSIGLEISLPMMTALVGSQTLTDFGGSPCIKGFAGILIPTKMIGNVLVWHLIANTDRSYLSYADPRARAIRRGIRDRRVRQRSEKVLAGIECHVVGWCPRASILQVVTHYLQVDLAN</sequence>
<evidence type="ECO:0000313" key="1">
    <source>
        <dbReference type="EMBL" id="KAG8630024.1"/>
    </source>
</evidence>
<comment type="caution">
    <text evidence="1">The sequence shown here is derived from an EMBL/GenBank/DDBJ whole genome shotgun (WGS) entry which is preliminary data.</text>
</comment>
<gene>
    <name evidence="1" type="ORF">KVT40_001643</name>
</gene>